<dbReference type="CDD" id="cd13400">
    <property type="entry name" value="LT_IagB-like"/>
    <property type="match status" value="1"/>
</dbReference>
<sequence>MIRPIIVAPFHPLSRHEQRGGSYRTRVCCVARLRACVIAALVCGSGAALPARANCFDDAAAYQHVNPLILRAIAWQESRNQPGATHLNANGSTDYGVMQINSIHLATLSRYGIARDALMSPCKNIYIAAWQLRRQIVKYGNTWAAVGAYHSATPALRDGYARQIAAILRRWNMLPDERAASAGIEGVSATPRDMRAAQTGVKQSVRGDERAVSAGFERVSATSRGTPAAQAGMKQSMRGDERAVSEGFERVSATSRDMPAAQVGTKQTRRADGDVMRPACGRGE</sequence>
<dbReference type="InterPro" id="IPR008258">
    <property type="entry name" value="Transglycosylase_SLT_dom_1"/>
</dbReference>
<evidence type="ECO:0000256" key="1">
    <source>
        <dbReference type="SAM" id="MobiDB-lite"/>
    </source>
</evidence>
<dbReference type="Proteomes" id="UP000184395">
    <property type="component" value="Unassembled WGS sequence"/>
</dbReference>
<dbReference type="InterPro" id="IPR023346">
    <property type="entry name" value="Lysozyme-like_dom_sf"/>
</dbReference>
<reference evidence="3 4" key="1">
    <citation type="submission" date="2016-11" db="EMBL/GenBank/DDBJ databases">
        <authorList>
            <person name="Jaros S."/>
            <person name="Januszkiewicz K."/>
            <person name="Wedrychowicz H."/>
        </authorList>
    </citation>
    <scope>NUCLEOTIDE SEQUENCE [LARGE SCALE GENOMIC DNA]</scope>
    <source>
        <strain evidence="3 4">LMG 20594</strain>
    </source>
</reference>
<evidence type="ECO:0000259" key="2">
    <source>
        <dbReference type="Pfam" id="PF01464"/>
    </source>
</evidence>
<feature type="region of interest" description="Disordered" evidence="1">
    <location>
        <begin position="217"/>
        <end position="284"/>
    </location>
</feature>
<dbReference type="AlphaFoldDB" id="A0A1M6MRN1"/>
<proteinExistence type="predicted"/>
<dbReference type="Pfam" id="PF01464">
    <property type="entry name" value="SLT"/>
    <property type="match status" value="1"/>
</dbReference>
<organism evidence="3 4">
    <name type="scientific">Paraburkholderia terricola</name>
    <dbReference type="NCBI Taxonomy" id="169427"/>
    <lineage>
        <taxon>Bacteria</taxon>
        <taxon>Pseudomonadati</taxon>
        <taxon>Pseudomonadota</taxon>
        <taxon>Betaproteobacteria</taxon>
        <taxon>Burkholderiales</taxon>
        <taxon>Burkholderiaceae</taxon>
        <taxon>Paraburkholderia</taxon>
    </lineage>
</organism>
<dbReference type="SUPFAM" id="SSF53955">
    <property type="entry name" value="Lysozyme-like"/>
    <property type="match status" value="1"/>
</dbReference>
<dbReference type="EMBL" id="FRAB01000008">
    <property type="protein sequence ID" value="SHJ86040.1"/>
    <property type="molecule type" value="Genomic_DNA"/>
</dbReference>
<accession>A0A1M6MRN1</accession>
<dbReference type="STRING" id="169427.SAMN05192548_100866"/>
<feature type="domain" description="Transglycosylase SLT" evidence="2">
    <location>
        <begin position="55"/>
        <end position="156"/>
    </location>
</feature>
<evidence type="ECO:0000313" key="4">
    <source>
        <dbReference type="Proteomes" id="UP000184395"/>
    </source>
</evidence>
<dbReference type="Gene3D" id="1.10.530.10">
    <property type="match status" value="1"/>
</dbReference>
<gene>
    <name evidence="3" type="ORF">SAMN05192548_100866</name>
</gene>
<protein>
    <submittedName>
        <fullName evidence="3">Transglycosylase SLT domain-containing protein</fullName>
    </submittedName>
</protein>
<evidence type="ECO:0000313" key="3">
    <source>
        <dbReference type="EMBL" id="SHJ86040.1"/>
    </source>
</evidence>
<feature type="compositionally biased region" description="Basic and acidic residues" evidence="1">
    <location>
        <begin position="237"/>
        <end position="249"/>
    </location>
</feature>
<name>A0A1M6MRN1_9BURK</name>